<dbReference type="InterPro" id="IPR052061">
    <property type="entry name" value="PTE-AB_protein"/>
</dbReference>
<dbReference type="OrthoDB" id="506431at2759"/>
<accession>A0A9Q5I5U3</accession>
<feature type="domain" description="Thioesterase" evidence="2">
    <location>
        <begin position="193"/>
        <end position="266"/>
    </location>
</feature>
<name>A0A9Q5I5U3_SANBA</name>
<organism evidence="3 4">
    <name type="scientific">Sanghuangporus baumii</name>
    <name type="common">Phellinus baumii</name>
    <dbReference type="NCBI Taxonomy" id="108892"/>
    <lineage>
        <taxon>Eukaryota</taxon>
        <taxon>Fungi</taxon>
        <taxon>Dikarya</taxon>
        <taxon>Basidiomycota</taxon>
        <taxon>Agaricomycotina</taxon>
        <taxon>Agaricomycetes</taxon>
        <taxon>Hymenochaetales</taxon>
        <taxon>Hymenochaetaceae</taxon>
        <taxon>Sanghuangporus</taxon>
    </lineage>
</organism>
<evidence type="ECO:0000256" key="1">
    <source>
        <dbReference type="SAM" id="MobiDB-lite"/>
    </source>
</evidence>
<dbReference type="Pfam" id="PF03061">
    <property type="entry name" value="4HBT"/>
    <property type="match status" value="1"/>
</dbReference>
<dbReference type="EMBL" id="LNZH02000073">
    <property type="protein sequence ID" value="OCB91672.1"/>
    <property type="molecule type" value="Genomic_DNA"/>
</dbReference>
<keyword evidence="4" id="KW-1185">Reference proteome</keyword>
<comment type="caution">
    <text evidence="3">The sequence shown here is derived from an EMBL/GenBank/DDBJ whole genome shotgun (WGS) entry which is preliminary data.</text>
</comment>
<proteinExistence type="predicted"/>
<reference evidence="3" key="1">
    <citation type="submission" date="2016-06" db="EMBL/GenBank/DDBJ databases">
        <title>Draft Genome sequence of the fungus Inonotus baumii.</title>
        <authorList>
            <person name="Zhu H."/>
            <person name="Lin W."/>
        </authorList>
    </citation>
    <scope>NUCLEOTIDE SEQUENCE</scope>
    <source>
        <strain evidence="3">821</strain>
    </source>
</reference>
<dbReference type="Proteomes" id="UP000757232">
    <property type="component" value="Unassembled WGS sequence"/>
</dbReference>
<dbReference type="SUPFAM" id="SSF54637">
    <property type="entry name" value="Thioesterase/thiol ester dehydrase-isomerase"/>
    <property type="match status" value="1"/>
</dbReference>
<dbReference type="PANTHER" id="PTHR47260">
    <property type="entry name" value="UPF0644 PROTEIN PB2B4.06"/>
    <property type="match status" value="1"/>
</dbReference>
<dbReference type="AlphaFoldDB" id="A0A9Q5I5U3"/>
<gene>
    <name evidence="3" type="ORF">A7U60_g1069</name>
</gene>
<dbReference type="Gene3D" id="3.10.129.10">
    <property type="entry name" value="Hotdog Thioesterase"/>
    <property type="match status" value="1"/>
</dbReference>
<sequence length="318" mass="34732">MASFSRFRSFSSALTRPQASITNPSRQPSLRYSTSHNHLPSSHLHAHNYVHSKPRGHIKRSHALTAALSASCLAFTVGVLYPPDIATLISPRPAPGPLDPSLPEARAHVEELERRLQQLSILERHRNSPDADEWYETRPYVNYPEEHRVNHLTAGTLRGPGKIAVSPVLRVRKDESETFAVAHFGRGLCGHDGIVHGGLLATILDESLGRVAITNFPEKIGVTATLTIDYKAPTKADQFVVLRCRLVELKGRKAYVEGSIEDLNGITLATAKALFIQPKYAKLLNTKTISKAIGEPPIAAAKLTGGDVPPVPGLENLR</sequence>
<dbReference type="PANTHER" id="PTHR47260:SF1">
    <property type="entry name" value="UPF0644 PROTEIN PB2B4.06"/>
    <property type="match status" value="1"/>
</dbReference>
<dbReference type="CDD" id="cd03443">
    <property type="entry name" value="PaaI_thioesterase"/>
    <property type="match status" value="1"/>
</dbReference>
<dbReference type="InterPro" id="IPR029069">
    <property type="entry name" value="HotDog_dom_sf"/>
</dbReference>
<feature type="region of interest" description="Disordered" evidence="1">
    <location>
        <begin position="15"/>
        <end position="42"/>
    </location>
</feature>
<feature type="compositionally biased region" description="Polar residues" evidence="1">
    <location>
        <begin position="15"/>
        <end position="40"/>
    </location>
</feature>
<dbReference type="InterPro" id="IPR006683">
    <property type="entry name" value="Thioestr_dom"/>
</dbReference>
<evidence type="ECO:0000313" key="3">
    <source>
        <dbReference type="EMBL" id="OCB91672.1"/>
    </source>
</evidence>
<evidence type="ECO:0000313" key="4">
    <source>
        <dbReference type="Proteomes" id="UP000757232"/>
    </source>
</evidence>
<evidence type="ECO:0000259" key="2">
    <source>
        <dbReference type="Pfam" id="PF03061"/>
    </source>
</evidence>
<protein>
    <submittedName>
        <fullName evidence="3">Thioesterase/thiol ester dehydrase-isomerase</fullName>
    </submittedName>
</protein>